<dbReference type="AlphaFoldDB" id="A0A1C1YS43"/>
<dbReference type="Pfam" id="PF21205">
    <property type="entry name" value="Rep3_C"/>
    <property type="match status" value="1"/>
</dbReference>
<dbReference type="InterPro" id="IPR000525">
    <property type="entry name" value="Initiator_Rep_WH1"/>
</dbReference>
<evidence type="ECO:0000313" key="4">
    <source>
        <dbReference type="Proteomes" id="UP000094795"/>
    </source>
</evidence>
<dbReference type="Proteomes" id="UP000094795">
    <property type="component" value="Unassembled WGS sequence"/>
</dbReference>
<dbReference type="STRING" id="1480615.AWJ14_19370"/>
<feature type="domain" description="Initiator Rep protein WH1" evidence="2">
    <location>
        <begin position="64"/>
        <end position="197"/>
    </location>
</feature>
<dbReference type="GO" id="GO:0006270">
    <property type="term" value="P:DNA replication initiation"/>
    <property type="evidence" value="ECO:0007669"/>
    <property type="project" value="InterPro"/>
</dbReference>
<dbReference type="GO" id="GO:0003887">
    <property type="term" value="F:DNA-directed DNA polymerase activity"/>
    <property type="evidence" value="ECO:0007669"/>
    <property type="project" value="InterPro"/>
</dbReference>
<dbReference type="OrthoDB" id="8331064at2"/>
<dbReference type="InterPro" id="IPR036390">
    <property type="entry name" value="WH_DNA-bd_sf"/>
</dbReference>
<dbReference type="Pfam" id="PF01051">
    <property type="entry name" value="Rep3_N"/>
    <property type="match status" value="1"/>
</dbReference>
<evidence type="ECO:0000313" key="3">
    <source>
        <dbReference type="EMBL" id="OCW56256.1"/>
    </source>
</evidence>
<sequence>MTKNFSRQKTTGADRRGVRGDIRLVHAKERPGIEKEPTVERSAALIHSVRYFGAREGNTPEEAMTATSAALYTYLLARWRPTLAETETFMVPFEDAKAYLQIEKTSRLRSQMKALSSTWVSYDFLDTDGDFEMTAERVQLLNVYEARSKTTKKSHIAVEMFPAVRKAILASEIYAHLELGAFPRFTSKYTSRLYPTLALMSGRDQRPPIRWTPEELADLLGWQPDIFKFSNFESRVLQPVLDDIRNHVRRFQIDCEYVRAATRGRPVVGIVITVGKALKMPAEFQKAEMDRSDRTVVRRIATSSAVDMATQMPGEDVLRRAATRLDVSVREIATMWTEAFADERITGLLERAGISAAFEAWVRMQEGGEAQIIESDEDAADEAITDIALANKVILYVAEGFDPAEAVSIVAGHLWTGASEKTLRLVWSADGEQQYRDIEARPTESDLGHLFRNNADVIEDMEYAA</sequence>
<reference evidence="3 4" key="1">
    <citation type="submission" date="2015-12" db="EMBL/GenBank/DDBJ databases">
        <authorList>
            <person name="Shamseldin A."/>
            <person name="Moawad H."/>
            <person name="Abd El-Rahim W.M."/>
            <person name="Sadowsky M.J."/>
        </authorList>
    </citation>
    <scope>NUCLEOTIDE SEQUENCE [LARGE SCALE GENOMIC DNA]</scope>
    <source>
        <strain evidence="3 4">JC234</strain>
    </source>
</reference>
<name>A0A1C1YS43_9HYPH</name>
<proteinExistence type="inferred from homology"/>
<comment type="caution">
    <text evidence="3">The sequence shown here is derived from an EMBL/GenBank/DDBJ whole genome shotgun (WGS) entry which is preliminary data.</text>
</comment>
<evidence type="ECO:0000256" key="1">
    <source>
        <dbReference type="ARBA" id="ARBA00038283"/>
    </source>
</evidence>
<dbReference type="InterPro" id="IPR036388">
    <property type="entry name" value="WH-like_DNA-bd_sf"/>
</dbReference>
<keyword evidence="4" id="KW-1185">Reference proteome</keyword>
<dbReference type="EMBL" id="LQZT01000042">
    <property type="protein sequence ID" value="OCW56256.1"/>
    <property type="molecule type" value="Genomic_DNA"/>
</dbReference>
<protein>
    <recommendedName>
        <fullName evidence="2">Initiator Rep protein WH1 domain-containing protein</fullName>
    </recommendedName>
</protein>
<organism evidence="3 4">
    <name type="scientific">Hoeflea olei</name>
    <dbReference type="NCBI Taxonomy" id="1480615"/>
    <lineage>
        <taxon>Bacteria</taxon>
        <taxon>Pseudomonadati</taxon>
        <taxon>Pseudomonadota</taxon>
        <taxon>Alphaproteobacteria</taxon>
        <taxon>Hyphomicrobiales</taxon>
        <taxon>Rhizobiaceae</taxon>
        <taxon>Hoeflea</taxon>
    </lineage>
</organism>
<dbReference type="RefSeq" id="WP_066182102.1">
    <property type="nucleotide sequence ID" value="NZ_LQZT01000042.1"/>
</dbReference>
<dbReference type="Gene3D" id="1.10.10.10">
    <property type="entry name" value="Winged helix-like DNA-binding domain superfamily/Winged helix DNA-binding domain"/>
    <property type="match status" value="1"/>
</dbReference>
<accession>A0A1C1YS43</accession>
<dbReference type="SUPFAM" id="SSF46785">
    <property type="entry name" value="Winged helix' DNA-binding domain"/>
    <property type="match status" value="1"/>
</dbReference>
<gene>
    <name evidence="3" type="ORF">AWJ14_19370</name>
</gene>
<evidence type="ECO:0000259" key="2">
    <source>
        <dbReference type="Pfam" id="PF01051"/>
    </source>
</evidence>
<comment type="similarity">
    <text evidence="1">Belongs to the initiator RepB protein family.</text>
</comment>